<name>A0A6C0BG24_9ZZZZ</name>
<dbReference type="EMBL" id="MN739132">
    <property type="protein sequence ID" value="QHS90323.1"/>
    <property type="molecule type" value="Genomic_DNA"/>
</dbReference>
<organism evidence="1">
    <name type="scientific">viral metagenome</name>
    <dbReference type="NCBI Taxonomy" id="1070528"/>
    <lineage>
        <taxon>unclassified sequences</taxon>
        <taxon>metagenomes</taxon>
        <taxon>organismal metagenomes</taxon>
    </lineage>
</organism>
<accession>A0A6C0BG24</accession>
<protein>
    <recommendedName>
        <fullName evidence="2">TFIIS-type domain-containing protein</fullName>
    </recommendedName>
</protein>
<sequence length="196" mass="22700">MADFDSMFCEKCYNLYDITLKSTNINQVKKDIVIDYEDILTRIGNNKMVSSDELLAIDMKELTNNEFYKKMAKKGEIKKTLINLISDAENSDEQNQFYMICTNCGNNKVIPDDYKIMTKNLEGNSNVSYKVDTDDATYRLKTHMGPYKHTRNFNCPNKKCKTYTDDIAPDAICCRKNNTTYEILYVCCHCKTIKSL</sequence>
<evidence type="ECO:0000313" key="1">
    <source>
        <dbReference type="EMBL" id="QHS90323.1"/>
    </source>
</evidence>
<dbReference type="AlphaFoldDB" id="A0A6C0BG24"/>
<proteinExistence type="predicted"/>
<reference evidence="1" key="1">
    <citation type="journal article" date="2020" name="Nature">
        <title>Giant virus diversity and host interactions through global metagenomics.</title>
        <authorList>
            <person name="Schulz F."/>
            <person name="Roux S."/>
            <person name="Paez-Espino D."/>
            <person name="Jungbluth S."/>
            <person name="Walsh D.A."/>
            <person name="Denef V.J."/>
            <person name="McMahon K.D."/>
            <person name="Konstantinidis K.T."/>
            <person name="Eloe-Fadrosh E.A."/>
            <person name="Kyrpides N.C."/>
            <person name="Woyke T."/>
        </authorList>
    </citation>
    <scope>NUCLEOTIDE SEQUENCE</scope>
    <source>
        <strain evidence="1">GVMAG-M-3300010160-60</strain>
    </source>
</reference>
<evidence type="ECO:0008006" key="2">
    <source>
        <dbReference type="Google" id="ProtNLM"/>
    </source>
</evidence>